<accession>A0A7X0ICI5</accession>
<evidence type="ECO:0000259" key="1">
    <source>
        <dbReference type="Pfam" id="PF01243"/>
    </source>
</evidence>
<dbReference type="SUPFAM" id="SSF50475">
    <property type="entry name" value="FMN-binding split barrel"/>
    <property type="match status" value="1"/>
</dbReference>
<evidence type="ECO:0000313" key="2">
    <source>
        <dbReference type="EMBL" id="MBB6471463.1"/>
    </source>
</evidence>
<dbReference type="RefSeq" id="WP_184978665.1">
    <property type="nucleotide sequence ID" value="NZ_BAAALO010000057.1"/>
</dbReference>
<dbReference type="Gene3D" id="2.30.110.10">
    <property type="entry name" value="Electron Transport, Fmn-binding Protein, Chain A"/>
    <property type="match status" value="1"/>
</dbReference>
<dbReference type="EMBL" id="JACHIU010000001">
    <property type="protein sequence ID" value="MBB6471463.1"/>
    <property type="molecule type" value="Genomic_DNA"/>
</dbReference>
<dbReference type="AlphaFoldDB" id="A0A7X0ICI5"/>
<comment type="caution">
    <text evidence="2">The sequence shown here is derived from an EMBL/GenBank/DDBJ whole genome shotgun (WGS) entry which is preliminary data.</text>
</comment>
<reference evidence="2 3" key="1">
    <citation type="submission" date="2020-08" db="EMBL/GenBank/DDBJ databases">
        <title>Sequencing the genomes of 1000 actinobacteria strains.</title>
        <authorList>
            <person name="Klenk H.-P."/>
        </authorList>
    </citation>
    <scope>NUCLEOTIDE SEQUENCE [LARGE SCALE GENOMIC DNA]</scope>
    <source>
        <strain evidence="2 3">DSM 44936</strain>
    </source>
</reference>
<dbReference type="InterPro" id="IPR011576">
    <property type="entry name" value="Pyridox_Oxase_N"/>
</dbReference>
<evidence type="ECO:0000313" key="3">
    <source>
        <dbReference type="Proteomes" id="UP000555564"/>
    </source>
</evidence>
<proteinExistence type="predicted"/>
<protein>
    <recommendedName>
        <fullName evidence="1">Pyridoxamine 5'-phosphate oxidase N-terminal domain-containing protein</fullName>
    </recommendedName>
</protein>
<dbReference type="Proteomes" id="UP000555564">
    <property type="component" value="Unassembled WGS sequence"/>
</dbReference>
<keyword evidence="3" id="KW-1185">Reference proteome</keyword>
<gene>
    <name evidence="2" type="ORF">BJ992_000894</name>
</gene>
<sequence>MFETEAELDRLQALLDASLASSTAHLRSIITPGERTIPARRLTEILNGMCTLALSTVTASGEPRISGVDGHFLHGKWIFGTSATAAKARHLRARPAVSAAYLRGEEIGVFTHGTAHLLNPEDGPADPTWDEVKAHLIAHYGESPTGWGDVVYYRLEPHWMVVYAGDPDKVAPNAS</sequence>
<name>A0A7X0ICI5_9ACTN</name>
<feature type="domain" description="Pyridoxamine 5'-phosphate oxidase N-terminal" evidence="1">
    <location>
        <begin position="44"/>
        <end position="159"/>
    </location>
</feature>
<dbReference type="Pfam" id="PF01243">
    <property type="entry name" value="PNPOx_N"/>
    <property type="match status" value="1"/>
</dbReference>
<organism evidence="2 3">
    <name type="scientific">Sphaerisporangium rubeum</name>
    <dbReference type="NCBI Taxonomy" id="321317"/>
    <lineage>
        <taxon>Bacteria</taxon>
        <taxon>Bacillati</taxon>
        <taxon>Actinomycetota</taxon>
        <taxon>Actinomycetes</taxon>
        <taxon>Streptosporangiales</taxon>
        <taxon>Streptosporangiaceae</taxon>
        <taxon>Sphaerisporangium</taxon>
    </lineage>
</organism>
<dbReference type="InterPro" id="IPR012349">
    <property type="entry name" value="Split_barrel_FMN-bd"/>
</dbReference>